<dbReference type="GeneID" id="51982772"/>
<dbReference type="Proteomes" id="UP000198605">
    <property type="component" value="Unassembled WGS sequence"/>
</dbReference>
<name>A0A1C6W0F0_9ACTN</name>
<evidence type="ECO:0000313" key="4">
    <source>
        <dbReference type="Proteomes" id="UP000198605"/>
    </source>
</evidence>
<keyword evidence="2" id="KW-0812">Transmembrane</keyword>
<protein>
    <submittedName>
        <fullName evidence="3">Uncharacterized protein</fullName>
    </submittedName>
</protein>
<accession>A0A1C6W0F0</accession>
<sequence>MPREISHRLTGVVSTNATSSANAQRRPEHPAGRPGLGLVGAAGGLRTAMVTAAVIAAFCLIPLLSRPVCEARQLSRA</sequence>
<proteinExistence type="predicted"/>
<reference evidence="4" key="1">
    <citation type="submission" date="2016-06" db="EMBL/GenBank/DDBJ databases">
        <authorList>
            <person name="Varghese N."/>
            <person name="Submissions Spin"/>
        </authorList>
    </citation>
    <scope>NUCLEOTIDE SEQUENCE [LARGE SCALE GENOMIC DNA]</scope>
    <source>
        <strain evidence="4">DSM 44151</strain>
    </source>
</reference>
<dbReference type="EMBL" id="FMIB01000002">
    <property type="protein sequence ID" value="SCL71874.1"/>
    <property type="molecule type" value="Genomic_DNA"/>
</dbReference>
<keyword evidence="4" id="KW-1185">Reference proteome</keyword>
<dbReference type="AlphaFoldDB" id="A0A1C6W0F0"/>
<evidence type="ECO:0000256" key="1">
    <source>
        <dbReference type="SAM" id="MobiDB-lite"/>
    </source>
</evidence>
<organism evidence="3 4">
    <name type="scientific">Micromonospora chersina</name>
    <dbReference type="NCBI Taxonomy" id="47854"/>
    <lineage>
        <taxon>Bacteria</taxon>
        <taxon>Bacillati</taxon>
        <taxon>Actinomycetota</taxon>
        <taxon>Actinomycetes</taxon>
        <taxon>Micromonosporales</taxon>
        <taxon>Micromonosporaceae</taxon>
        <taxon>Micromonospora</taxon>
    </lineage>
</organism>
<dbReference type="RefSeq" id="WP_167544612.1">
    <property type="nucleotide sequence ID" value="NZ_FMIB01000002.1"/>
</dbReference>
<evidence type="ECO:0000313" key="3">
    <source>
        <dbReference type="EMBL" id="SCL71874.1"/>
    </source>
</evidence>
<feature type="region of interest" description="Disordered" evidence="1">
    <location>
        <begin position="1"/>
        <end position="35"/>
    </location>
</feature>
<evidence type="ECO:0000256" key="2">
    <source>
        <dbReference type="SAM" id="Phobius"/>
    </source>
</evidence>
<gene>
    <name evidence="3" type="ORF">GA0070603_6106</name>
</gene>
<keyword evidence="2" id="KW-1133">Transmembrane helix</keyword>
<feature type="transmembrane region" description="Helical" evidence="2">
    <location>
        <begin position="43"/>
        <end position="64"/>
    </location>
</feature>
<keyword evidence="2" id="KW-0472">Membrane</keyword>
<feature type="compositionally biased region" description="Polar residues" evidence="1">
    <location>
        <begin position="12"/>
        <end position="23"/>
    </location>
</feature>